<protein>
    <recommendedName>
        <fullName evidence="2">AbiEi antitoxin N-terminal domain-containing protein</fullName>
    </recommendedName>
</protein>
<sequence length="144" mass="16026">MHCDSEGGVHTRHSLWPHYVMPRPILWTCFANLFSAFVFILSETVIAVSDRKWTMPTVAEKIREALGKSVSGAIVSARSLTHLGRRAVDQALARMSRAGELMRIARGMYVLPVKGKFGSYPPAAEKMCARMPRPSGEALQRTVR</sequence>
<dbReference type="RefSeq" id="WP_125004345.1">
    <property type="nucleotide sequence ID" value="NZ_RQXT01000042.1"/>
</dbReference>
<comment type="caution">
    <text evidence="3">The sequence shown here is derived from an EMBL/GenBank/DDBJ whole genome shotgun (WGS) entry which is preliminary data.</text>
</comment>
<keyword evidence="1" id="KW-0812">Transmembrane</keyword>
<dbReference type="InterPro" id="IPR025159">
    <property type="entry name" value="AbiEi_N"/>
</dbReference>
<dbReference type="Proteomes" id="UP000273786">
    <property type="component" value="Unassembled WGS sequence"/>
</dbReference>
<dbReference type="OrthoDB" id="583588at2"/>
<evidence type="ECO:0000313" key="4">
    <source>
        <dbReference type="Proteomes" id="UP000273786"/>
    </source>
</evidence>
<feature type="transmembrane region" description="Helical" evidence="1">
    <location>
        <begin position="25"/>
        <end position="48"/>
    </location>
</feature>
<keyword evidence="1" id="KW-0472">Membrane</keyword>
<evidence type="ECO:0000256" key="1">
    <source>
        <dbReference type="SAM" id="Phobius"/>
    </source>
</evidence>
<organism evidence="3 4">
    <name type="scientific">Mesorhizobium tamadayense</name>
    <dbReference type="NCBI Taxonomy" id="425306"/>
    <lineage>
        <taxon>Bacteria</taxon>
        <taxon>Pseudomonadati</taxon>
        <taxon>Pseudomonadota</taxon>
        <taxon>Alphaproteobacteria</taxon>
        <taxon>Hyphomicrobiales</taxon>
        <taxon>Phyllobacteriaceae</taxon>
        <taxon>Mesorhizobium</taxon>
    </lineage>
</organism>
<keyword evidence="4" id="KW-1185">Reference proteome</keyword>
<evidence type="ECO:0000313" key="3">
    <source>
        <dbReference type="EMBL" id="RRH94525.1"/>
    </source>
</evidence>
<accession>A0A3P3F7J9</accession>
<dbReference type="AlphaFoldDB" id="A0A3P3F7J9"/>
<evidence type="ECO:0000259" key="2">
    <source>
        <dbReference type="Pfam" id="PF13338"/>
    </source>
</evidence>
<proteinExistence type="predicted"/>
<reference evidence="3 4" key="1">
    <citation type="submission" date="2018-11" db="EMBL/GenBank/DDBJ databases">
        <title>the genome of Mesorhizobium tamadayense DSM 28320.</title>
        <authorList>
            <person name="Gao J."/>
        </authorList>
    </citation>
    <scope>NUCLEOTIDE SEQUENCE [LARGE SCALE GENOMIC DNA]</scope>
    <source>
        <strain evidence="3 4">DSM 28320</strain>
    </source>
</reference>
<feature type="domain" description="AbiEi antitoxin N-terminal" evidence="2">
    <location>
        <begin position="87"/>
        <end position="112"/>
    </location>
</feature>
<dbReference type="Pfam" id="PF13338">
    <property type="entry name" value="AbiEi_4"/>
    <property type="match status" value="1"/>
</dbReference>
<gene>
    <name evidence="3" type="ORF">EH240_27060</name>
</gene>
<dbReference type="EMBL" id="RQXT01000042">
    <property type="protein sequence ID" value="RRH94525.1"/>
    <property type="molecule type" value="Genomic_DNA"/>
</dbReference>
<name>A0A3P3F7J9_9HYPH</name>
<keyword evidence="1" id="KW-1133">Transmembrane helix</keyword>